<dbReference type="Proteomes" id="UP000028990">
    <property type="component" value="Unassembled WGS sequence"/>
</dbReference>
<reference evidence="2 3" key="1">
    <citation type="submission" date="2013-11" db="EMBL/GenBank/DDBJ databases">
        <title>The Damaraland mole rat (Fukomys damarensis) genome and evolution of African mole rats.</title>
        <authorList>
            <person name="Gladyshev V.N."/>
            <person name="Fang X."/>
        </authorList>
    </citation>
    <scope>NUCLEOTIDE SEQUENCE [LARGE SCALE GENOMIC DNA]</scope>
    <source>
        <tissue evidence="2">Liver</tissue>
    </source>
</reference>
<keyword evidence="3" id="KW-1185">Reference proteome</keyword>
<evidence type="ECO:0000313" key="2">
    <source>
        <dbReference type="EMBL" id="KFO29061.1"/>
    </source>
</evidence>
<proteinExistence type="predicted"/>
<name>A0A091E1W3_FUKDA</name>
<accession>A0A091E1W3</accession>
<dbReference type="AlphaFoldDB" id="A0A091E1W3"/>
<feature type="compositionally biased region" description="Basic and acidic residues" evidence="1">
    <location>
        <begin position="33"/>
        <end position="53"/>
    </location>
</feature>
<sequence>MIGRKGAREEEEEEQEEKKEEEAKQEEEEEKEEEKKGEKEEQEEVRVEQRAGLDEAGFGFETENGRDEEADLQRWLYRVKARKPQLSEHLLHSGSHPIACSQDALGLFCQDGQ</sequence>
<organism evidence="2 3">
    <name type="scientific">Fukomys damarensis</name>
    <name type="common">Damaraland mole rat</name>
    <name type="synonym">Cryptomys damarensis</name>
    <dbReference type="NCBI Taxonomy" id="885580"/>
    <lineage>
        <taxon>Eukaryota</taxon>
        <taxon>Metazoa</taxon>
        <taxon>Chordata</taxon>
        <taxon>Craniata</taxon>
        <taxon>Vertebrata</taxon>
        <taxon>Euteleostomi</taxon>
        <taxon>Mammalia</taxon>
        <taxon>Eutheria</taxon>
        <taxon>Euarchontoglires</taxon>
        <taxon>Glires</taxon>
        <taxon>Rodentia</taxon>
        <taxon>Hystricomorpha</taxon>
        <taxon>Bathyergidae</taxon>
        <taxon>Fukomys</taxon>
    </lineage>
</organism>
<evidence type="ECO:0000313" key="3">
    <source>
        <dbReference type="Proteomes" id="UP000028990"/>
    </source>
</evidence>
<feature type="compositionally biased region" description="Acidic residues" evidence="1">
    <location>
        <begin position="23"/>
        <end position="32"/>
    </location>
</feature>
<evidence type="ECO:0000256" key="1">
    <source>
        <dbReference type="SAM" id="MobiDB-lite"/>
    </source>
</evidence>
<feature type="region of interest" description="Disordered" evidence="1">
    <location>
        <begin position="1"/>
        <end position="68"/>
    </location>
</feature>
<dbReference type="EMBL" id="KN122654">
    <property type="protein sequence ID" value="KFO29061.1"/>
    <property type="molecule type" value="Genomic_DNA"/>
</dbReference>
<protein>
    <submittedName>
        <fullName evidence="2">Uncharacterized protein</fullName>
    </submittedName>
</protein>
<gene>
    <name evidence="2" type="ORF">H920_09583</name>
</gene>